<dbReference type="Proteomes" id="UP000475385">
    <property type="component" value="Unassembled WGS sequence"/>
</dbReference>
<sequence>MSPSRRAALALPLAALAAPARAQSWPTRPIRLIIGFPAGGSTDLVGRAVAEALRPHLPQPLVVENRAGANGAIATEAVARAAADGHTLLIASSTHNINRHQVTLTYDPLRDFAAVAILSRQVMALATGAASPFTDLASFLAAARAAPQPITIGATEALTSFAGQDLARRAGVRLEEAMYRGGAPMMTDLMAGHLPVGFTSTATALPLLPGGRLRLLAVTGAARSPALPDVPTVAESGFAGYEVAGWGALLGPAGLPAAVMARLHAALGAAFTDPALRARLDALGLEADLRGPEDARAFLAADAARWDAAAAEGLVGRTG</sequence>
<feature type="signal peptide" evidence="2">
    <location>
        <begin position="1"/>
        <end position="22"/>
    </location>
</feature>
<gene>
    <name evidence="3" type="ORF">G3576_29415</name>
</gene>
<comment type="caution">
    <text evidence="3">The sequence shown here is derived from an EMBL/GenBank/DDBJ whole genome shotgun (WGS) entry which is preliminary data.</text>
</comment>
<dbReference type="InterPro" id="IPR042100">
    <property type="entry name" value="Bug_dom1"/>
</dbReference>
<reference evidence="3 4" key="1">
    <citation type="submission" date="2020-03" db="EMBL/GenBank/DDBJ databases">
        <title>Roseomonas stagni sp. nov., isolated from pond water in Japan.</title>
        <authorList>
            <person name="Furuhata K."/>
            <person name="Miyamoto H."/>
            <person name="Goto K."/>
        </authorList>
    </citation>
    <scope>NUCLEOTIDE SEQUENCE [LARGE SCALE GENOMIC DNA]</scope>
    <source>
        <strain evidence="3 4">PeD5</strain>
    </source>
</reference>
<dbReference type="Gene3D" id="3.40.190.10">
    <property type="entry name" value="Periplasmic binding protein-like II"/>
    <property type="match status" value="1"/>
</dbReference>
<organism evidence="3 4">
    <name type="scientific">Falsiroseomonas algicola</name>
    <dbReference type="NCBI Taxonomy" id="2716930"/>
    <lineage>
        <taxon>Bacteria</taxon>
        <taxon>Pseudomonadati</taxon>
        <taxon>Pseudomonadota</taxon>
        <taxon>Alphaproteobacteria</taxon>
        <taxon>Acetobacterales</taxon>
        <taxon>Roseomonadaceae</taxon>
        <taxon>Falsiroseomonas</taxon>
    </lineage>
</organism>
<evidence type="ECO:0000256" key="2">
    <source>
        <dbReference type="SAM" id="SignalP"/>
    </source>
</evidence>
<dbReference type="AlphaFoldDB" id="A0A6M1LVE1"/>
<dbReference type="InterPro" id="IPR005064">
    <property type="entry name" value="BUG"/>
</dbReference>
<dbReference type="CDD" id="cd07012">
    <property type="entry name" value="PBP2_Bug_TTT"/>
    <property type="match status" value="1"/>
</dbReference>
<feature type="chain" id="PRO_5026862232" evidence="2">
    <location>
        <begin position="23"/>
        <end position="319"/>
    </location>
</feature>
<dbReference type="Gene3D" id="3.40.190.150">
    <property type="entry name" value="Bordetella uptake gene, domain 1"/>
    <property type="match status" value="1"/>
</dbReference>
<dbReference type="PIRSF" id="PIRSF017082">
    <property type="entry name" value="YflP"/>
    <property type="match status" value="1"/>
</dbReference>
<dbReference type="PANTHER" id="PTHR42928:SF5">
    <property type="entry name" value="BLR1237 PROTEIN"/>
    <property type="match status" value="1"/>
</dbReference>
<evidence type="ECO:0000313" key="4">
    <source>
        <dbReference type="Proteomes" id="UP000475385"/>
    </source>
</evidence>
<keyword evidence="4" id="KW-1185">Reference proteome</keyword>
<accession>A0A6M1LVE1</accession>
<keyword evidence="2" id="KW-0732">Signal</keyword>
<name>A0A6M1LVE1_9PROT</name>
<protein>
    <submittedName>
        <fullName evidence="3">Tripartite tricarboxylate transporter substrate binding protein</fullName>
    </submittedName>
</protein>
<dbReference type="PANTHER" id="PTHR42928">
    <property type="entry name" value="TRICARBOXYLATE-BINDING PROTEIN"/>
    <property type="match status" value="1"/>
</dbReference>
<dbReference type="SUPFAM" id="SSF53850">
    <property type="entry name" value="Periplasmic binding protein-like II"/>
    <property type="match status" value="1"/>
</dbReference>
<comment type="similarity">
    <text evidence="1">Belongs to the UPF0065 (bug) family.</text>
</comment>
<proteinExistence type="inferred from homology"/>
<dbReference type="Pfam" id="PF03401">
    <property type="entry name" value="TctC"/>
    <property type="match status" value="1"/>
</dbReference>
<evidence type="ECO:0000256" key="1">
    <source>
        <dbReference type="ARBA" id="ARBA00006987"/>
    </source>
</evidence>
<dbReference type="RefSeq" id="WP_164698062.1">
    <property type="nucleotide sequence ID" value="NZ_JAAIKB010000026.1"/>
</dbReference>
<dbReference type="EMBL" id="JAAIKB010000026">
    <property type="protein sequence ID" value="NGM24147.1"/>
    <property type="molecule type" value="Genomic_DNA"/>
</dbReference>
<evidence type="ECO:0000313" key="3">
    <source>
        <dbReference type="EMBL" id="NGM24147.1"/>
    </source>
</evidence>